<dbReference type="InterPro" id="IPR011989">
    <property type="entry name" value="ARM-like"/>
</dbReference>
<dbReference type="Gene3D" id="1.25.10.10">
    <property type="entry name" value="Leucine-rich Repeat Variant"/>
    <property type="match status" value="1"/>
</dbReference>
<dbReference type="EC" id="2.3.2.26" evidence="3"/>
<evidence type="ECO:0000256" key="4">
    <source>
        <dbReference type="ARBA" id="ARBA00022679"/>
    </source>
</evidence>
<feature type="compositionally biased region" description="Basic and acidic residues" evidence="7">
    <location>
        <begin position="1"/>
        <end position="21"/>
    </location>
</feature>
<dbReference type="PANTHER" id="PTHR45670">
    <property type="entry name" value="E3 UBIQUITIN-PROTEIN LIGASE TRIP12"/>
    <property type="match status" value="1"/>
</dbReference>
<protein>
    <recommendedName>
        <fullName evidence="3">HECT-type E3 ubiquitin transferase</fullName>
        <ecNumber evidence="3">2.3.2.26</ecNumber>
    </recommendedName>
</protein>
<evidence type="ECO:0000256" key="7">
    <source>
        <dbReference type="SAM" id="MobiDB-lite"/>
    </source>
</evidence>
<keyword evidence="4" id="KW-0808">Transferase</keyword>
<feature type="compositionally biased region" description="Polar residues" evidence="7">
    <location>
        <begin position="885"/>
        <end position="899"/>
    </location>
</feature>
<sequence>MESRGQKRPEMVDELPADKRACSSLDFRPSSSNSSVQTHMTSTHSTVEAHDNDMDTSSSASASSQSEGEPEKESAYGSCDSDDTEQHHSSLHDYHRRRLSSDHGKFKNIISSLSAQTEPSCQLAALTELCEVLSFCTEGSLSSMTSDLLSPLLVKLVKQESNPDIMLFSIRAITYICDLYPRSAGFLVRHDAVPTLCQRLLAIEYQDVAEQCLQALEKISREQPLACLQAGAIMAVLSYIDFFSTSIQRVALSTVVNICKKLPSESPSPFMEAVPILCNLLQYEDRQLVENVATCLIRIVERVAQSSEMLDELCKHGLIQQVTHLLSLNGRTTLSQLIYNGLIGLLVKLSSGSVVAFRTLYELNISNILRDILSTFDLSHGVSTSQLVGGHCNRVYEVLKLLNELLPGRPKDQNDQLTLDKESFLANHPDLLQSLGMDVFSLLIQVFNSGASLYVCHGCLSVMYKLVCLSQSDMLVELLKNANISSFLAGVFNRKDHHMLMLALQIAEIILQNFSDNFLKLFVKEGVFFAINALLTPERSSQLMYPVISGIQLSLDSSQKCASREAIKCLCYAFSTGQSPTLSEAGNCKLDKDSVYNLAEHIKTKYLAPELYDSEKGLTDILQNLKALSNDLLTMSTGNGALAMHEEKINSILYQIMEKLIGKEQVSTFEFIESGIVKSLVNYLSHGQYMRENKVVQGVCSYNAVIEKRFEALASVCLCTSQPLSGETPLSILIRNLQSALTSLEAFPIILSSGPKLRNSYATVPNGCSIPYPCLKVRFVRGQSETSLNDYTEDFLTVDPFSSLHSIERYLWSKVSAKSSAVVRPSSVQVVLQPESPPLQSPSNANSCPVEIPVILGPADMMTDILETQKEEPKLSHPRLNQAVNLNTGESSSSGTQGHAEQELQFSAEPDSKVEKHHPSSCSNEDAQKLVFYLEEQCLDHKSTLYQAILRHIIKQNDSFSTAKLWSQVHTLTYRRAVESEDIKLPECHSSPQDFSNDKGLAYYQHTPFFSDMFSCELVSDLEKSSPTYDVLFLLKSLEGMNRFISHLMSRERICAFAEGKVDNLDGLKITVPCVPQNEFVSSKLTEKLEQQMRDPLAVSIGGMPLWCNQLMAACPFLFSFEARCKYFKLEAFGQPQIQPHMSYNSSGTMSDRRLSPGGLPRKKVLVYRNQILESAAQMMDRHASHKVVLEVEYDEEVGTGLGPTLEFYTLVCQEFQKSGLGMWREDASSFTLKADSQAEEMGTYSFYGLFPRPWLSIQDTSNGIQFSEVKKKFFLLGQVVAKALQDGRVLDLHFTKAFYKLILGKDLSLYDIQSLDPGLGRVLQEFQALVNRKKFMESVCGGNSELQQELSFRDTKIEDLCLDFTLPGYPDIILASGPDHTMVNMRNLEDYVSLIVDATLKSGISRQVEAFKSGFNQVFPIKLLQIFNEEELERMLCGEYDSWAINELADHIKFDHGYTASSPPIVNLLEIIREFDHEQRRAFLQFVTGAPRLPPGGLASLNPKLTIVRKHCSNPADTDLPSVMTCANYLKLPPYSSKERMKEKLLYAITEGQGSFHLS</sequence>
<dbReference type="EMBL" id="JAYMYQ010000003">
    <property type="protein sequence ID" value="KAK7345604.1"/>
    <property type="molecule type" value="Genomic_DNA"/>
</dbReference>
<dbReference type="InterPro" id="IPR045322">
    <property type="entry name" value="HECTD1/TRIP12-like"/>
</dbReference>
<dbReference type="InterPro" id="IPR035983">
    <property type="entry name" value="Hect_E3_ubiquitin_ligase"/>
</dbReference>
<dbReference type="SUPFAM" id="SSF48371">
    <property type="entry name" value="ARM repeat"/>
    <property type="match status" value="1"/>
</dbReference>
<keyword evidence="10" id="KW-1185">Reference proteome</keyword>
<dbReference type="GO" id="GO:0061630">
    <property type="term" value="F:ubiquitin protein ligase activity"/>
    <property type="evidence" value="ECO:0007669"/>
    <property type="project" value="UniProtKB-EC"/>
</dbReference>
<feature type="compositionally biased region" description="Basic and acidic residues" evidence="7">
    <location>
        <begin position="84"/>
        <end position="96"/>
    </location>
</feature>
<dbReference type="CDD" id="cd00078">
    <property type="entry name" value="HECTc"/>
    <property type="match status" value="1"/>
</dbReference>
<organism evidence="9 10">
    <name type="scientific">Canavalia gladiata</name>
    <name type="common">Sword bean</name>
    <name type="synonym">Dolichos gladiatus</name>
    <dbReference type="NCBI Taxonomy" id="3824"/>
    <lineage>
        <taxon>Eukaryota</taxon>
        <taxon>Viridiplantae</taxon>
        <taxon>Streptophyta</taxon>
        <taxon>Embryophyta</taxon>
        <taxon>Tracheophyta</taxon>
        <taxon>Spermatophyta</taxon>
        <taxon>Magnoliopsida</taxon>
        <taxon>eudicotyledons</taxon>
        <taxon>Gunneridae</taxon>
        <taxon>Pentapetalae</taxon>
        <taxon>rosids</taxon>
        <taxon>fabids</taxon>
        <taxon>Fabales</taxon>
        <taxon>Fabaceae</taxon>
        <taxon>Papilionoideae</taxon>
        <taxon>50 kb inversion clade</taxon>
        <taxon>NPAAA clade</taxon>
        <taxon>indigoferoid/millettioid clade</taxon>
        <taxon>Phaseoleae</taxon>
        <taxon>Canavalia</taxon>
    </lineage>
</organism>
<reference evidence="9 10" key="1">
    <citation type="submission" date="2024-01" db="EMBL/GenBank/DDBJ databases">
        <title>The genomes of 5 underutilized Papilionoideae crops provide insights into root nodulation and disease resistanc.</title>
        <authorList>
            <person name="Jiang F."/>
        </authorList>
    </citation>
    <scope>NUCLEOTIDE SEQUENCE [LARGE SCALE GENOMIC DNA]</scope>
    <source>
        <strain evidence="9">LVBAO_FW01</strain>
        <tissue evidence="9">Leaves</tissue>
    </source>
</reference>
<comment type="caution">
    <text evidence="9">The sequence shown here is derived from an EMBL/GenBank/DDBJ whole genome shotgun (WGS) entry which is preliminary data.</text>
</comment>
<evidence type="ECO:0000313" key="10">
    <source>
        <dbReference type="Proteomes" id="UP001367508"/>
    </source>
</evidence>
<comment type="catalytic activity">
    <reaction evidence="1">
        <text>S-ubiquitinyl-[E2 ubiquitin-conjugating enzyme]-L-cysteine + [acceptor protein]-L-lysine = [E2 ubiquitin-conjugating enzyme]-L-cysteine + N(6)-ubiquitinyl-[acceptor protein]-L-lysine.</text>
        <dbReference type="EC" id="2.3.2.26"/>
    </reaction>
</comment>
<dbReference type="SMART" id="SM00119">
    <property type="entry name" value="HECTc"/>
    <property type="match status" value="1"/>
</dbReference>
<feature type="domain" description="HECT" evidence="8">
    <location>
        <begin position="1176"/>
        <end position="1560"/>
    </location>
</feature>
<comment type="similarity">
    <text evidence="2">Belongs to the UPL family. K-HECT subfamily.</text>
</comment>
<dbReference type="Pfam" id="PF00632">
    <property type="entry name" value="HECT"/>
    <property type="match status" value="1"/>
</dbReference>
<feature type="region of interest" description="Disordered" evidence="7">
    <location>
        <begin position="1"/>
        <end position="96"/>
    </location>
</feature>
<evidence type="ECO:0000256" key="5">
    <source>
        <dbReference type="ARBA" id="ARBA00022786"/>
    </source>
</evidence>
<name>A0AAN9QRU4_CANGL</name>
<dbReference type="InterPro" id="IPR000569">
    <property type="entry name" value="HECT_dom"/>
</dbReference>
<dbReference type="InterPro" id="IPR057948">
    <property type="entry name" value="TPR_TRIP12_N"/>
</dbReference>
<feature type="compositionally biased region" description="Polar residues" evidence="7">
    <location>
        <begin position="29"/>
        <end position="46"/>
    </location>
</feature>
<keyword evidence="5 6" id="KW-0833">Ubl conjugation pathway</keyword>
<feature type="compositionally biased region" description="Low complexity" evidence="7">
    <location>
        <begin position="57"/>
        <end position="66"/>
    </location>
</feature>
<dbReference type="GO" id="GO:0043161">
    <property type="term" value="P:proteasome-mediated ubiquitin-dependent protein catabolic process"/>
    <property type="evidence" value="ECO:0007669"/>
    <property type="project" value="TreeGrafter"/>
</dbReference>
<dbReference type="FunFam" id="3.30.2410.10:FF:000007">
    <property type="entry name" value="Putative E3 ubiquitin-protein ligase HECTD1"/>
    <property type="match status" value="1"/>
</dbReference>
<evidence type="ECO:0000256" key="1">
    <source>
        <dbReference type="ARBA" id="ARBA00000885"/>
    </source>
</evidence>
<accession>A0AAN9QRU4</accession>
<dbReference type="InterPro" id="IPR016024">
    <property type="entry name" value="ARM-type_fold"/>
</dbReference>
<dbReference type="Pfam" id="PF25579">
    <property type="entry name" value="TPR_TRIP12_N"/>
    <property type="match status" value="1"/>
</dbReference>
<feature type="region of interest" description="Disordered" evidence="7">
    <location>
        <begin position="885"/>
        <end position="922"/>
    </location>
</feature>
<dbReference type="GO" id="GO:0000209">
    <property type="term" value="P:protein polyubiquitination"/>
    <property type="evidence" value="ECO:0007669"/>
    <property type="project" value="TreeGrafter"/>
</dbReference>
<feature type="active site" description="Glycyl thioester intermediate" evidence="6">
    <location>
        <position position="1527"/>
    </location>
</feature>
<evidence type="ECO:0000256" key="6">
    <source>
        <dbReference type="PROSITE-ProRule" id="PRU00104"/>
    </source>
</evidence>
<evidence type="ECO:0000313" key="9">
    <source>
        <dbReference type="EMBL" id="KAK7345604.1"/>
    </source>
</evidence>
<proteinExistence type="inferred from homology"/>
<evidence type="ECO:0000259" key="8">
    <source>
        <dbReference type="PROSITE" id="PS50237"/>
    </source>
</evidence>
<dbReference type="Gene3D" id="3.90.1750.10">
    <property type="entry name" value="Hect, E3 ligase catalytic domains"/>
    <property type="match status" value="1"/>
</dbReference>
<dbReference type="Proteomes" id="UP001367508">
    <property type="component" value="Unassembled WGS sequence"/>
</dbReference>
<evidence type="ECO:0000256" key="2">
    <source>
        <dbReference type="ARBA" id="ARBA00006331"/>
    </source>
</evidence>
<dbReference type="SUPFAM" id="SSF56204">
    <property type="entry name" value="Hect, E3 ligase catalytic domain"/>
    <property type="match status" value="1"/>
</dbReference>
<gene>
    <name evidence="9" type="ORF">VNO77_16210</name>
</gene>
<dbReference type="PROSITE" id="PS50237">
    <property type="entry name" value="HECT"/>
    <property type="match status" value="1"/>
</dbReference>
<dbReference type="PANTHER" id="PTHR45670:SF10">
    <property type="entry name" value="E3 UBIQUITIN-PROTEIN LIGASE UPL4"/>
    <property type="match status" value="1"/>
</dbReference>
<evidence type="ECO:0000256" key="3">
    <source>
        <dbReference type="ARBA" id="ARBA00012485"/>
    </source>
</evidence>
<dbReference type="Gene3D" id="3.30.2410.10">
    <property type="entry name" value="Hect, E3 ligase catalytic domain"/>
    <property type="match status" value="1"/>
</dbReference>